<reference evidence="2 3" key="1">
    <citation type="submission" date="2020-04" db="EMBL/GenBank/DDBJ databases">
        <title>Phylogenetic Diversity and Antibacterial Activity against Ralstonia solanacearum of Endophytic Actinomycete Isolated from Moss.</title>
        <authorList>
            <person name="Zhuang X."/>
        </authorList>
    </citation>
    <scope>NUCLEOTIDE SEQUENCE [LARGE SCALE GENOMIC DNA]</scope>
    <source>
        <strain evidence="2 3">LD120</strain>
    </source>
</reference>
<protein>
    <submittedName>
        <fullName evidence="2">NERD domain-containing protein</fullName>
    </submittedName>
</protein>
<evidence type="ECO:0000313" key="3">
    <source>
        <dbReference type="Proteomes" id="UP000772196"/>
    </source>
</evidence>
<sequence>MKRFLARWSKAEDTRELRSWQQGLVGEVSTARRLRRLGRGWHTLHAVQYPSGTDVDHLVIGPAGVFALNTKHHKGKKVWYGDYGVTVNGGKTRHIPASQSEARKVSATLTRVCGFKVEARPVIVIVGAEQIKVRQVAPPVLLVPCEELPSRLSGMSPTLAPQEVATIYAAARSGNTWSE</sequence>
<dbReference type="Pfam" id="PF08378">
    <property type="entry name" value="NERD"/>
    <property type="match status" value="1"/>
</dbReference>
<organism evidence="2 3">
    <name type="scientific">Streptomyces physcomitrii</name>
    <dbReference type="NCBI Taxonomy" id="2724184"/>
    <lineage>
        <taxon>Bacteria</taxon>
        <taxon>Bacillati</taxon>
        <taxon>Actinomycetota</taxon>
        <taxon>Actinomycetes</taxon>
        <taxon>Kitasatosporales</taxon>
        <taxon>Streptomycetaceae</taxon>
        <taxon>Streptomyces</taxon>
    </lineage>
</organism>
<dbReference type="PROSITE" id="PS50965">
    <property type="entry name" value="NERD"/>
    <property type="match status" value="1"/>
</dbReference>
<proteinExistence type="predicted"/>
<evidence type="ECO:0000313" key="2">
    <source>
        <dbReference type="EMBL" id="NKI41758.1"/>
    </source>
</evidence>
<comment type="caution">
    <text evidence="2">The sequence shown here is derived from an EMBL/GenBank/DDBJ whole genome shotgun (WGS) entry which is preliminary data.</text>
</comment>
<name>A0ABX1H089_9ACTN</name>
<gene>
    <name evidence="2" type="ORF">HFV08_11000</name>
</gene>
<keyword evidence="3" id="KW-1185">Reference proteome</keyword>
<feature type="domain" description="NERD" evidence="1">
    <location>
        <begin position="22"/>
        <end position="132"/>
    </location>
</feature>
<dbReference type="EMBL" id="JAAWWP010000005">
    <property type="protein sequence ID" value="NKI41758.1"/>
    <property type="molecule type" value="Genomic_DNA"/>
</dbReference>
<accession>A0ABX1H089</accession>
<dbReference type="InterPro" id="IPR011528">
    <property type="entry name" value="NERD"/>
</dbReference>
<evidence type="ECO:0000259" key="1">
    <source>
        <dbReference type="PROSITE" id="PS50965"/>
    </source>
</evidence>
<dbReference type="Proteomes" id="UP000772196">
    <property type="component" value="Unassembled WGS sequence"/>
</dbReference>